<gene>
    <name evidence="2" type="ORF">L596_019809</name>
</gene>
<evidence type="ECO:0000313" key="3">
    <source>
        <dbReference type="Proteomes" id="UP000298663"/>
    </source>
</evidence>
<feature type="transmembrane region" description="Helical" evidence="1">
    <location>
        <begin position="39"/>
        <end position="65"/>
    </location>
</feature>
<accession>A0A4U5MRQ2</accession>
<sequence>MLKNLRRDIDGLSASVDNLTNNNTIVVEMMSDWKSKLTLFFAGLSSVAALGWCSFAYFLASGFWFGPATSPGSSSRCSSPLTPSSAPLYLRSGSSETSLHDFAVELSLNKDIKLLTKFEKILD</sequence>
<keyword evidence="1" id="KW-0472">Membrane</keyword>
<proteinExistence type="predicted"/>
<reference evidence="2 3" key="1">
    <citation type="journal article" date="2015" name="Genome Biol.">
        <title>Comparative genomics of Steinernema reveals deeply conserved gene regulatory networks.</title>
        <authorList>
            <person name="Dillman A.R."/>
            <person name="Macchietto M."/>
            <person name="Porter C.F."/>
            <person name="Rogers A."/>
            <person name="Williams B."/>
            <person name="Antoshechkin I."/>
            <person name="Lee M.M."/>
            <person name="Goodwin Z."/>
            <person name="Lu X."/>
            <person name="Lewis E.E."/>
            <person name="Goodrich-Blair H."/>
            <person name="Stock S.P."/>
            <person name="Adams B.J."/>
            <person name="Sternberg P.W."/>
            <person name="Mortazavi A."/>
        </authorList>
    </citation>
    <scope>NUCLEOTIDE SEQUENCE [LARGE SCALE GENOMIC DNA]</scope>
    <source>
        <strain evidence="2 3">ALL</strain>
    </source>
</reference>
<dbReference type="Proteomes" id="UP000298663">
    <property type="component" value="Unassembled WGS sequence"/>
</dbReference>
<dbReference type="EMBL" id="AZBU02000006">
    <property type="protein sequence ID" value="TKR72341.1"/>
    <property type="molecule type" value="Genomic_DNA"/>
</dbReference>
<protein>
    <submittedName>
        <fullName evidence="2">Uncharacterized protein</fullName>
    </submittedName>
</protein>
<evidence type="ECO:0000256" key="1">
    <source>
        <dbReference type="SAM" id="Phobius"/>
    </source>
</evidence>
<reference evidence="2 3" key="2">
    <citation type="journal article" date="2019" name="G3 (Bethesda)">
        <title>Hybrid Assembly of the Genome of the Entomopathogenic Nematode Steinernema carpocapsae Identifies the X-Chromosome.</title>
        <authorList>
            <person name="Serra L."/>
            <person name="Macchietto M."/>
            <person name="Macias-Munoz A."/>
            <person name="McGill C.J."/>
            <person name="Rodriguez I.M."/>
            <person name="Rodriguez B."/>
            <person name="Murad R."/>
            <person name="Mortazavi A."/>
        </authorList>
    </citation>
    <scope>NUCLEOTIDE SEQUENCE [LARGE SCALE GENOMIC DNA]</scope>
    <source>
        <strain evidence="2 3">ALL</strain>
    </source>
</reference>
<dbReference type="AlphaFoldDB" id="A0A4U5MRQ2"/>
<comment type="caution">
    <text evidence="2">The sequence shown here is derived from an EMBL/GenBank/DDBJ whole genome shotgun (WGS) entry which is preliminary data.</text>
</comment>
<name>A0A4U5MRQ2_STECR</name>
<evidence type="ECO:0000313" key="2">
    <source>
        <dbReference type="EMBL" id="TKR72341.1"/>
    </source>
</evidence>
<keyword evidence="3" id="KW-1185">Reference proteome</keyword>
<organism evidence="2 3">
    <name type="scientific">Steinernema carpocapsae</name>
    <name type="common">Entomopathogenic nematode</name>
    <dbReference type="NCBI Taxonomy" id="34508"/>
    <lineage>
        <taxon>Eukaryota</taxon>
        <taxon>Metazoa</taxon>
        <taxon>Ecdysozoa</taxon>
        <taxon>Nematoda</taxon>
        <taxon>Chromadorea</taxon>
        <taxon>Rhabditida</taxon>
        <taxon>Tylenchina</taxon>
        <taxon>Panagrolaimomorpha</taxon>
        <taxon>Strongyloidoidea</taxon>
        <taxon>Steinernematidae</taxon>
        <taxon>Steinernema</taxon>
    </lineage>
</organism>
<keyword evidence="1" id="KW-1133">Transmembrane helix</keyword>
<keyword evidence="1" id="KW-0812">Transmembrane</keyword>